<feature type="transmembrane region" description="Helical" evidence="1">
    <location>
        <begin position="14"/>
        <end position="32"/>
    </location>
</feature>
<protein>
    <submittedName>
        <fullName evidence="2">Uncharacterized protein</fullName>
    </submittedName>
</protein>
<name>A0A538SDR6_UNCEI</name>
<sequence>MEPRILTVPMNPEFFPETALLLGGVIAGILALRHLFAREPGPALRVGGIAVACIVLALFLGRSGWIHSNYGRQSKPMVLLPASTPSPDEARFMSLALGDVILRVAPSERYVLSVEGKRFLTLDAPKSGMSVTCDLADDDGRIVGRIRRNTPERYPVRTSRPDTHTMLLQDAEGHEIFGVRYLGPTQVQITGSFHAAGLPEPVLVSTQRGVHWKGGGVPPGTRIDLTPQGKGRIDFERSGLIRVLP</sequence>
<keyword evidence="1" id="KW-1133">Transmembrane helix</keyword>
<keyword evidence="1" id="KW-0472">Membrane</keyword>
<evidence type="ECO:0000256" key="1">
    <source>
        <dbReference type="SAM" id="Phobius"/>
    </source>
</evidence>
<evidence type="ECO:0000313" key="2">
    <source>
        <dbReference type="EMBL" id="TMQ49528.1"/>
    </source>
</evidence>
<dbReference type="Proteomes" id="UP000316292">
    <property type="component" value="Unassembled WGS sequence"/>
</dbReference>
<keyword evidence="1" id="KW-0812">Transmembrane</keyword>
<evidence type="ECO:0000313" key="3">
    <source>
        <dbReference type="Proteomes" id="UP000316292"/>
    </source>
</evidence>
<dbReference type="EMBL" id="VBOR01000056">
    <property type="protein sequence ID" value="TMQ49528.1"/>
    <property type="molecule type" value="Genomic_DNA"/>
</dbReference>
<reference evidence="2 3" key="1">
    <citation type="journal article" date="2019" name="Nat. Microbiol.">
        <title>Mediterranean grassland soil C-N compound turnover is dependent on rainfall and depth, and is mediated by genomically divergent microorganisms.</title>
        <authorList>
            <person name="Diamond S."/>
            <person name="Andeer P.F."/>
            <person name="Li Z."/>
            <person name="Crits-Christoph A."/>
            <person name="Burstein D."/>
            <person name="Anantharaman K."/>
            <person name="Lane K.R."/>
            <person name="Thomas B.C."/>
            <person name="Pan C."/>
            <person name="Northen T.R."/>
            <person name="Banfield J.F."/>
        </authorList>
    </citation>
    <scope>NUCLEOTIDE SEQUENCE [LARGE SCALE GENOMIC DNA]</scope>
    <source>
        <strain evidence="2">WS_1</strain>
    </source>
</reference>
<comment type="caution">
    <text evidence="2">The sequence shown here is derived from an EMBL/GenBank/DDBJ whole genome shotgun (WGS) entry which is preliminary data.</text>
</comment>
<accession>A0A538SDR6</accession>
<feature type="transmembrane region" description="Helical" evidence="1">
    <location>
        <begin position="44"/>
        <end position="65"/>
    </location>
</feature>
<gene>
    <name evidence="2" type="ORF">E6K71_04660</name>
</gene>
<dbReference type="AlphaFoldDB" id="A0A538SDR6"/>
<organism evidence="2 3">
    <name type="scientific">Eiseniibacteriota bacterium</name>
    <dbReference type="NCBI Taxonomy" id="2212470"/>
    <lineage>
        <taxon>Bacteria</taxon>
        <taxon>Candidatus Eiseniibacteriota</taxon>
    </lineage>
</organism>
<proteinExistence type="predicted"/>